<sequence>MDMFTKLFALFFGDNSSKVENDQHDTDFEDYNESNVNNSRINTCKTKSHNDRPNVKKYSYLFEQKTLTFDDQFSFVLRYLIKNEEIWMIGYDLAAGIGFDDPNLAVDRFVQFTNLRTINQLMFTKSAADGIKCINRNGALQLLNNIEFRNKAEFIACLLETFNELEHLHKPTTSLSTSSVNNDEKFNKVLEAIESIKCNNTLLMECNNTFKTQVLDKFGAFEQRFSQQIQQLHNKITQYENVEQLYTRLKEYHKTQEDASLDDSLSFLNKHHRQGDRYETVRFPRNSSKFPRLAVYVKPDNEGTQMALIAGQQKNIQTRKRKYKDMELIYDSVHPNPLLAVHCINEELDNKNYSYSKRGKRVFHIQSDVNTVKSFINENV</sequence>
<evidence type="ECO:0000313" key="3">
    <source>
        <dbReference type="EMBL" id="AWW14500.1"/>
    </source>
</evidence>
<evidence type="ECO:0008006" key="5">
    <source>
        <dbReference type="Google" id="ProtNLM"/>
    </source>
</evidence>
<dbReference type="Pfam" id="PF12299">
    <property type="entry name" value="DUF3627"/>
    <property type="match status" value="1"/>
</dbReference>
<keyword evidence="4" id="KW-1185">Reference proteome</keyword>
<evidence type="ECO:0000259" key="2">
    <source>
        <dbReference type="Pfam" id="PF12299"/>
    </source>
</evidence>
<accession>A0A2Z4HI82</accession>
<dbReference type="InterPro" id="IPR022549">
    <property type="entry name" value="DUF3627"/>
</dbReference>
<dbReference type="KEGG" id="vg:65101618"/>
<evidence type="ECO:0000313" key="4">
    <source>
        <dbReference type="Proteomes" id="UP000501125"/>
    </source>
</evidence>
<dbReference type="Pfam" id="PF02498">
    <property type="entry name" value="Bro-N"/>
    <property type="match status" value="1"/>
</dbReference>
<dbReference type="Proteomes" id="UP000501125">
    <property type="component" value="Chromosome"/>
</dbReference>
<proteinExistence type="predicted"/>
<feature type="domain" description="Bro-N" evidence="1">
    <location>
        <begin position="77"/>
        <end position="161"/>
    </location>
</feature>
<gene>
    <name evidence="3" type="primary">orf140</name>
    <name evidence="3" type="ORF">HytaNPV_gp140</name>
</gene>
<dbReference type="RefSeq" id="YP_010086407.1">
    <property type="nucleotide sequence ID" value="NC_055453.1"/>
</dbReference>
<evidence type="ECO:0000259" key="1">
    <source>
        <dbReference type="Pfam" id="PF02498"/>
    </source>
</evidence>
<feature type="domain" description="DUF3627" evidence="2">
    <location>
        <begin position="287"/>
        <end position="354"/>
    </location>
</feature>
<dbReference type="InterPro" id="IPR003497">
    <property type="entry name" value="BRO_N_domain"/>
</dbReference>
<dbReference type="EMBL" id="MH261376">
    <property type="protein sequence ID" value="AWW14500.1"/>
    <property type="molecule type" value="Genomic_DNA"/>
</dbReference>
<reference evidence="3 4" key="1">
    <citation type="journal article" date="2018" name="Sci. Rep.">
        <title>Comprehensive analysis of single molecule sequencing-derived complete genome and whole transcriptome of Hyposidra talaca nuclear polyhedrosis virus.</title>
        <authorList>
            <person name="Nguyen T.T."/>
            <person name="Suryamohan K."/>
            <person name="Kuriakose B."/>
            <person name="Janakiraman V."/>
            <person name="Reichelt M."/>
            <person name="Chaudhuri S."/>
            <person name="Guillory J."/>
            <person name="Divakaran N."/>
            <person name="Rabins P.E."/>
            <person name="Goel R."/>
            <person name="Deka B."/>
            <person name="Sarkar S."/>
            <person name="Ekka P."/>
            <person name="Tsai Y.C."/>
            <person name="Vargas D."/>
            <person name="Santhosh S."/>
            <person name="Mohan S."/>
            <person name="Chin C.S."/>
            <person name="Korlach J."/>
            <person name="Thomas G."/>
            <person name="Babu A."/>
            <person name="Seshagiri S."/>
        </authorList>
    </citation>
    <scope>NUCLEOTIDE SEQUENCE [LARGE SCALE GENOMIC DNA]</scope>
    <source>
        <strain evidence="3 4">HytaNPVIndia001</strain>
    </source>
</reference>
<protein>
    <recommendedName>
        <fullName evidence="5">38.7K</fullName>
    </recommendedName>
</protein>
<dbReference type="GeneID" id="65101618"/>
<name>A0A2Z4HI82_9ABAC</name>
<organism evidence="3 4">
    <name type="scientific">Hyposidra talaca nucleopolyhedrovirus</name>
    <dbReference type="NCBI Taxonomy" id="1070315"/>
    <lineage>
        <taxon>Viruses</taxon>
        <taxon>Viruses incertae sedis</taxon>
        <taxon>Naldaviricetes</taxon>
        <taxon>Lefavirales</taxon>
        <taxon>Baculoviridae</taxon>
        <taxon>Alphabaculovirus</taxon>
        <taxon>Alphabaculovirus hytalacae</taxon>
    </lineage>
</organism>